<evidence type="ECO:0008006" key="4">
    <source>
        <dbReference type="Google" id="ProtNLM"/>
    </source>
</evidence>
<evidence type="ECO:0000313" key="2">
    <source>
        <dbReference type="EMBL" id="RDK42051.1"/>
    </source>
</evidence>
<organism evidence="2 3">
    <name type="scientific">Aspergillus phoenicis ATCC 13157</name>
    <dbReference type="NCBI Taxonomy" id="1353007"/>
    <lineage>
        <taxon>Eukaryota</taxon>
        <taxon>Fungi</taxon>
        <taxon>Dikarya</taxon>
        <taxon>Ascomycota</taxon>
        <taxon>Pezizomycotina</taxon>
        <taxon>Eurotiomycetes</taxon>
        <taxon>Eurotiomycetidae</taxon>
        <taxon>Eurotiales</taxon>
        <taxon>Aspergillaceae</taxon>
        <taxon>Aspergillus</taxon>
    </lineage>
</organism>
<name>A0A370PIM1_ASPPH</name>
<feature type="compositionally biased region" description="Basic and acidic residues" evidence="1">
    <location>
        <begin position="284"/>
        <end position="300"/>
    </location>
</feature>
<evidence type="ECO:0000313" key="3">
    <source>
        <dbReference type="Proteomes" id="UP000254937"/>
    </source>
</evidence>
<feature type="compositionally biased region" description="Polar residues" evidence="1">
    <location>
        <begin position="301"/>
        <end position="310"/>
    </location>
</feature>
<feature type="compositionally biased region" description="Low complexity" evidence="1">
    <location>
        <begin position="244"/>
        <end position="258"/>
    </location>
</feature>
<feature type="compositionally biased region" description="Pro residues" evidence="1">
    <location>
        <begin position="259"/>
        <end position="269"/>
    </location>
</feature>
<reference evidence="2 3" key="1">
    <citation type="submission" date="2018-07" db="EMBL/GenBank/DDBJ databases">
        <title>Section-level genome sequencing of Aspergillus section Nigri to investigate inter- and intra-species variation.</title>
        <authorList>
            <consortium name="DOE Joint Genome Institute"/>
            <person name="Vesth T.C."/>
            <person name="Nybo J.L."/>
            <person name="Theobald S."/>
            <person name="Frisvad J.C."/>
            <person name="Larsen T.O."/>
            <person name="Nielsen K.F."/>
            <person name="Hoof J.B."/>
            <person name="Brandl J."/>
            <person name="Salamov A."/>
            <person name="Riley R."/>
            <person name="Gladden J.M."/>
            <person name="Phatale P."/>
            <person name="Nielsen M.T."/>
            <person name="Lyhne E.K."/>
            <person name="Kogle M.E."/>
            <person name="Strasser K."/>
            <person name="McDonnell E."/>
            <person name="Barry K."/>
            <person name="Clum A."/>
            <person name="Chen C."/>
            <person name="Nolan M."/>
            <person name="Sandor L."/>
            <person name="Kuo A."/>
            <person name="Lipzen A."/>
            <person name="Hainaut M."/>
            <person name="Drula E."/>
            <person name="Tsang A."/>
            <person name="Magnuson J.K."/>
            <person name="Henrissat B."/>
            <person name="Wiebenga A."/>
            <person name="Simmons B.A."/>
            <person name="Makela M.R."/>
            <person name="De vries R.P."/>
            <person name="Grigoriev I.V."/>
            <person name="Mortensen U.H."/>
            <person name="Baker S.E."/>
            <person name="Andersen M.R."/>
        </authorList>
    </citation>
    <scope>NUCLEOTIDE SEQUENCE [LARGE SCALE GENOMIC DNA]</scope>
    <source>
        <strain evidence="2 3">ATCC 13157</strain>
    </source>
</reference>
<dbReference type="EMBL" id="KZ851854">
    <property type="protein sequence ID" value="RDK42051.1"/>
    <property type="molecule type" value="Genomic_DNA"/>
</dbReference>
<feature type="region of interest" description="Disordered" evidence="1">
    <location>
        <begin position="229"/>
        <end position="436"/>
    </location>
</feature>
<feature type="compositionally biased region" description="Pro residues" evidence="1">
    <location>
        <begin position="335"/>
        <end position="344"/>
    </location>
</feature>
<dbReference type="Proteomes" id="UP000254937">
    <property type="component" value="Unassembled WGS sequence"/>
</dbReference>
<sequence>MIDPLSVTGLAYPIAKDLMGLALKLRQASHEIRHARASLKKMSDQTETVAGAYELFRETMAGAKKVKGMGRTFEKHGKLIQKVKSKSRRLACRIQAITDMFSPLLETDHIDSVQRWIARFRWYRKEKNVIAPLLMEMRILEGSMSLIATLVVIKMLQHRDHRTNSDWNSIQVQIKHLRRSMDIGFKKLQDDQRVQSEMLNHGLATVTVNHHLSPNDFAQEVLRMLKKEIPRTRLPPRQPPDSPLTPDSDPSSGSSAPHQKPPSTPPSSPPHSNAAGRGPMIPLEPKELSRQGLKEPDRTSQRQNPHPVNSTAPPTPPTFPSRANRIQTSSYQPLPTSPSPPPALPEFTSIAGDESEQEETPKEDRPQPGPYVPTALFGPPEPGPRPRPRAGQSSPTHLASSSSGSNQQAESRKMPYSNRHSGQQSGKLYSASKRRAGSQISIYGIDGEVTHTHLTGAIGLQPGWQRRKGESSR</sequence>
<dbReference type="AlphaFoldDB" id="A0A370PIM1"/>
<protein>
    <recommendedName>
        <fullName evidence="4">Fungal N-terminal domain-containing protein</fullName>
    </recommendedName>
</protein>
<feature type="compositionally biased region" description="Polar residues" evidence="1">
    <location>
        <begin position="418"/>
        <end position="427"/>
    </location>
</feature>
<evidence type="ECO:0000256" key="1">
    <source>
        <dbReference type="SAM" id="MobiDB-lite"/>
    </source>
</evidence>
<accession>A0A370PIM1</accession>
<proteinExistence type="predicted"/>
<gene>
    <name evidence="2" type="ORF">M752DRAFT_294026</name>
</gene>
<keyword evidence="3" id="KW-1185">Reference proteome</keyword>